<dbReference type="Pfam" id="PF00126">
    <property type="entry name" value="HTH_1"/>
    <property type="match status" value="1"/>
</dbReference>
<dbReference type="Gene3D" id="3.40.190.10">
    <property type="entry name" value="Periplasmic binding protein-like II"/>
    <property type="match status" value="2"/>
</dbReference>
<evidence type="ECO:0000256" key="4">
    <source>
        <dbReference type="ARBA" id="ARBA00023163"/>
    </source>
</evidence>
<organism evidence="6 7">
    <name type="scientific">Chelatococcus reniformis</name>
    <dbReference type="NCBI Taxonomy" id="1494448"/>
    <lineage>
        <taxon>Bacteria</taxon>
        <taxon>Pseudomonadati</taxon>
        <taxon>Pseudomonadota</taxon>
        <taxon>Alphaproteobacteria</taxon>
        <taxon>Hyphomicrobiales</taxon>
        <taxon>Chelatococcaceae</taxon>
        <taxon>Chelatococcus</taxon>
    </lineage>
</organism>
<evidence type="ECO:0000256" key="2">
    <source>
        <dbReference type="ARBA" id="ARBA00023015"/>
    </source>
</evidence>
<dbReference type="InterPro" id="IPR005119">
    <property type="entry name" value="LysR_subst-bd"/>
</dbReference>
<dbReference type="GO" id="GO:0003677">
    <property type="term" value="F:DNA binding"/>
    <property type="evidence" value="ECO:0007669"/>
    <property type="project" value="UniProtKB-KW"/>
</dbReference>
<comment type="similarity">
    <text evidence="1">Belongs to the LysR transcriptional regulatory family.</text>
</comment>
<dbReference type="Proteomes" id="UP000637002">
    <property type="component" value="Unassembled WGS sequence"/>
</dbReference>
<dbReference type="Gene3D" id="1.10.10.10">
    <property type="entry name" value="Winged helix-like DNA-binding domain superfamily/Winged helix DNA-binding domain"/>
    <property type="match status" value="1"/>
</dbReference>
<feature type="domain" description="HTH lysR-type" evidence="5">
    <location>
        <begin position="2"/>
        <end position="59"/>
    </location>
</feature>
<reference evidence="6" key="1">
    <citation type="journal article" date="2014" name="Int. J. Syst. Evol. Microbiol.">
        <title>Complete genome sequence of Corynebacterium casei LMG S-19264T (=DSM 44701T), isolated from a smear-ripened cheese.</title>
        <authorList>
            <consortium name="US DOE Joint Genome Institute (JGI-PGF)"/>
            <person name="Walter F."/>
            <person name="Albersmeier A."/>
            <person name="Kalinowski J."/>
            <person name="Ruckert C."/>
        </authorList>
    </citation>
    <scope>NUCLEOTIDE SEQUENCE</scope>
    <source>
        <strain evidence="6">CGMCC 1.12919</strain>
    </source>
</reference>
<dbReference type="EMBL" id="BMGG01000004">
    <property type="protein sequence ID" value="GGC66515.1"/>
    <property type="molecule type" value="Genomic_DNA"/>
</dbReference>
<dbReference type="SUPFAM" id="SSF46785">
    <property type="entry name" value="Winged helix' DNA-binding domain"/>
    <property type="match status" value="1"/>
</dbReference>
<dbReference type="InterPro" id="IPR050176">
    <property type="entry name" value="LTTR"/>
</dbReference>
<evidence type="ECO:0000259" key="5">
    <source>
        <dbReference type="PROSITE" id="PS50931"/>
    </source>
</evidence>
<name>A0A916UBU7_9HYPH</name>
<sequence length="282" mass="30253">MLDTEQLRSFLAIVDTGSFTRAGERVNKTQSAVSMHVRRLEEQLNCELFVKNGRGVRLSADGERLIDYAREMLRVEASALSAIAQRGLSGRVRLGIPDDYAEPFLPDILARFGARHPLVELTVVCEGSLDLAVRINSRDLDLAVVTDCGAIPDVDVVREEDLVWVAAAHGAVARQRPLPLALGNPTCNWRRDTEAALAAAGIPSRMILVSNNYSAIAPMVTAGLAVTVLPRGAVRTGLRILEAADGLPSLPRSRVGIVWSKSARSQEARALAADIAATMAAA</sequence>
<dbReference type="Pfam" id="PF03466">
    <property type="entry name" value="LysR_substrate"/>
    <property type="match status" value="1"/>
</dbReference>
<dbReference type="PRINTS" id="PR00039">
    <property type="entry name" value="HTHLYSR"/>
</dbReference>
<keyword evidence="2" id="KW-0805">Transcription regulation</keyword>
<accession>A0A916UBU7</accession>
<evidence type="ECO:0000256" key="3">
    <source>
        <dbReference type="ARBA" id="ARBA00023125"/>
    </source>
</evidence>
<dbReference type="SUPFAM" id="SSF53850">
    <property type="entry name" value="Periplasmic binding protein-like II"/>
    <property type="match status" value="1"/>
</dbReference>
<keyword evidence="3" id="KW-0238">DNA-binding</keyword>
<keyword evidence="4" id="KW-0804">Transcription</keyword>
<dbReference type="PANTHER" id="PTHR30579:SF7">
    <property type="entry name" value="HTH-TYPE TRANSCRIPTIONAL REGULATOR LRHA-RELATED"/>
    <property type="match status" value="1"/>
</dbReference>
<dbReference type="InterPro" id="IPR000847">
    <property type="entry name" value="LysR_HTH_N"/>
</dbReference>
<dbReference type="RefSeq" id="WP_188609622.1">
    <property type="nucleotide sequence ID" value="NZ_BMGG01000004.1"/>
</dbReference>
<dbReference type="PROSITE" id="PS50931">
    <property type="entry name" value="HTH_LYSR"/>
    <property type="match status" value="1"/>
</dbReference>
<dbReference type="AlphaFoldDB" id="A0A916UBU7"/>
<dbReference type="GO" id="GO:0003700">
    <property type="term" value="F:DNA-binding transcription factor activity"/>
    <property type="evidence" value="ECO:0007669"/>
    <property type="project" value="InterPro"/>
</dbReference>
<evidence type="ECO:0000313" key="6">
    <source>
        <dbReference type="EMBL" id="GGC66515.1"/>
    </source>
</evidence>
<dbReference type="InterPro" id="IPR036388">
    <property type="entry name" value="WH-like_DNA-bd_sf"/>
</dbReference>
<reference evidence="6" key="2">
    <citation type="submission" date="2020-09" db="EMBL/GenBank/DDBJ databases">
        <authorList>
            <person name="Sun Q."/>
            <person name="Zhou Y."/>
        </authorList>
    </citation>
    <scope>NUCLEOTIDE SEQUENCE</scope>
    <source>
        <strain evidence="6">CGMCC 1.12919</strain>
    </source>
</reference>
<proteinExistence type="inferred from homology"/>
<gene>
    <name evidence="6" type="ORF">GCM10010994_26420</name>
</gene>
<keyword evidence="7" id="KW-1185">Reference proteome</keyword>
<dbReference type="PANTHER" id="PTHR30579">
    <property type="entry name" value="TRANSCRIPTIONAL REGULATOR"/>
    <property type="match status" value="1"/>
</dbReference>
<dbReference type="FunFam" id="1.10.10.10:FF:000001">
    <property type="entry name" value="LysR family transcriptional regulator"/>
    <property type="match status" value="1"/>
</dbReference>
<comment type="caution">
    <text evidence="6">The sequence shown here is derived from an EMBL/GenBank/DDBJ whole genome shotgun (WGS) entry which is preliminary data.</text>
</comment>
<evidence type="ECO:0000313" key="7">
    <source>
        <dbReference type="Proteomes" id="UP000637002"/>
    </source>
</evidence>
<evidence type="ECO:0000256" key="1">
    <source>
        <dbReference type="ARBA" id="ARBA00009437"/>
    </source>
</evidence>
<dbReference type="InterPro" id="IPR036390">
    <property type="entry name" value="WH_DNA-bd_sf"/>
</dbReference>
<protein>
    <submittedName>
        <fullName evidence="6">LysR family transcriptional regulator</fullName>
    </submittedName>
</protein>